<evidence type="ECO:0000256" key="2">
    <source>
        <dbReference type="ARBA" id="ARBA00022692"/>
    </source>
</evidence>
<dbReference type="GO" id="GO:0051537">
    <property type="term" value="F:2 iron, 2 sulfur cluster binding"/>
    <property type="evidence" value="ECO:0007669"/>
    <property type="project" value="UniProtKB-UniRule"/>
</dbReference>
<keyword evidence="2 9" id="KW-0812">Transmembrane</keyword>
<evidence type="ECO:0000256" key="7">
    <source>
        <dbReference type="ARBA" id="ARBA00023014"/>
    </source>
</evidence>
<proteinExistence type="inferred from homology"/>
<evidence type="ECO:0000256" key="6">
    <source>
        <dbReference type="ARBA" id="ARBA00023004"/>
    </source>
</evidence>
<dbReference type="Gene3D" id="3.40.5.90">
    <property type="entry name" value="CDGSH iron-sulfur domain, mitoNEET-type"/>
    <property type="match status" value="1"/>
</dbReference>
<evidence type="ECO:0000256" key="1">
    <source>
        <dbReference type="ARBA" id="ARBA00004167"/>
    </source>
</evidence>
<comment type="cofactor">
    <cofactor evidence="9">
        <name>[2Fe-2S] cluster</name>
        <dbReference type="ChEBI" id="CHEBI:190135"/>
    </cofactor>
    <text evidence="9">Binds 1 [2Fe-2S] cluster.</text>
</comment>
<dbReference type="GO" id="GO:0010506">
    <property type="term" value="P:regulation of autophagy"/>
    <property type="evidence" value="ECO:0007669"/>
    <property type="project" value="UniProtKB-UniRule"/>
</dbReference>
<feature type="transmembrane region" description="Helical" evidence="9">
    <location>
        <begin position="39"/>
        <end position="62"/>
    </location>
</feature>
<keyword evidence="4 9" id="KW-0479">Metal-binding</keyword>
<keyword evidence="13" id="KW-1185">Reference proteome</keyword>
<dbReference type="GO" id="GO:0005741">
    <property type="term" value="C:mitochondrial outer membrane"/>
    <property type="evidence" value="ECO:0007669"/>
    <property type="project" value="TreeGrafter"/>
</dbReference>
<dbReference type="SMART" id="SM00704">
    <property type="entry name" value="ZnF_CDGSH"/>
    <property type="match status" value="1"/>
</dbReference>
<evidence type="ECO:0000256" key="4">
    <source>
        <dbReference type="ARBA" id="ARBA00022723"/>
    </source>
</evidence>
<dbReference type="InterPro" id="IPR019610">
    <property type="entry name" value="FeS-contain_mitoNEET_N"/>
</dbReference>
<keyword evidence="7 9" id="KW-0411">Iron-sulfur</keyword>
<dbReference type="Pfam" id="PF09360">
    <property type="entry name" value="zf-CDGSH"/>
    <property type="match status" value="1"/>
</dbReference>
<feature type="compositionally biased region" description="Basic and acidic residues" evidence="10">
    <location>
        <begin position="136"/>
        <end position="150"/>
    </location>
</feature>
<accession>A0A1X7U3G8</accession>
<dbReference type="InterPro" id="IPR042216">
    <property type="entry name" value="MitoNEET_CISD"/>
</dbReference>
<dbReference type="FunFam" id="3.40.5.90:FF:000001">
    <property type="entry name" value="CDGSH iron-sulfur domain-containing protein 1"/>
    <property type="match status" value="1"/>
</dbReference>
<dbReference type="STRING" id="400682.A0A1X7U3G8"/>
<evidence type="ECO:0000259" key="11">
    <source>
        <dbReference type="SMART" id="SM00704"/>
    </source>
</evidence>
<dbReference type="PANTHER" id="PTHR13680:SF5">
    <property type="entry name" value="CDGSH IRON-SULFUR DOMAIN-CONTAINING PROTEIN 1"/>
    <property type="match status" value="1"/>
</dbReference>
<evidence type="ECO:0000256" key="9">
    <source>
        <dbReference type="RuleBase" id="RU369084"/>
    </source>
</evidence>
<comment type="subcellular location">
    <subcellularLocation>
        <location evidence="9">Endoplasmic reticulum membrane</location>
        <topology evidence="9">Single-pass membrane protein</topology>
    </subcellularLocation>
    <subcellularLocation>
        <location evidence="1">Membrane</location>
        <topology evidence="1">Single-pass membrane protein</topology>
    </subcellularLocation>
</comment>
<evidence type="ECO:0000256" key="10">
    <source>
        <dbReference type="SAM" id="MobiDB-lite"/>
    </source>
</evidence>
<dbReference type="AlphaFoldDB" id="A0A1X7U3G8"/>
<dbReference type="Proteomes" id="UP000007879">
    <property type="component" value="Unassembled WGS sequence"/>
</dbReference>
<evidence type="ECO:0000256" key="5">
    <source>
        <dbReference type="ARBA" id="ARBA00022989"/>
    </source>
</evidence>
<evidence type="ECO:0000313" key="13">
    <source>
        <dbReference type="Proteomes" id="UP000007879"/>
    </source>
</evidence>
<keyword evidence="9" id="KW-0256">Endoplasmic reticulum</keyword>
<dbReference type="Pfam" id="PF10660">
    <property type="entry name" value="MitoNEET_N"/>
    <property type="match status" value="1"/>
</dbReference>
<dbReference type="InterPro" id="IPR018967">
    <property type="entry name" value="FeS-contain_CDGSH-typ"/>
</dbReference>
<organism evidence="12">
    <name type="scientific">Amphimedon queenslandica</name>
    <name type="common">Sponge</name>
    <dbReference type="NCBI Taxonomy" id="400682"/>
    <lineage>
        <taxon>Eukaryota</taxon>
        <taxon>Metazoa</taxon>
        <taxon>Porifera</taxon>
        <taxon>Demospongiae</taxon>
        <taxon>Heteroscleromorpha</taxon>
        <taxon>Haplosclerida</taxon>
        <taxon>Niphatidae</taxon>
        <taxon>Amphimedon</taxon>
    </lineage>
</organism>
<feature type="region of interest" description="Disordered" evidence="10">
    <location>
        <begin position="112"/>
        <end position="150"/>
    </location>
</feature>
<keyword evidence="3 9" id="KW-0001">2Fe-2S</keyword>
<dbReference type="GO" id="GO:0046872">
    <property type="term" value="F:metal ion binding"/>
    <property type="evidence" value="ECO:0007669"/>
    <property type="project" value="UniProtKB-UniRule"/>
</dbReference>
<sequence>MEAVWKYFKVQLPAYLKAVPLPKTFQGFLNLNREEWLELLPLLILVSILFYLALSPLTSLFFTKKKKRPHINTKVDKDKEKVATDFPIEDLGDKKVFCRCWKSNKFPLCDGSHNQHNKETGDNVGPLILKSSEGTGGKKEEKKAKVKKEE</sequence>
<dbReference type="EnsemblMetazoa" id="XM_003389011.3">
    <property type="protein sequence ID" value="XP_003389059.1"/>
    <property type="gene ID" value="LOC100631667"/>
</dbReference>
<keyword evidence="8 9" id="KW-0472">Membrane</keyword>
<protein>
    <recommendedName>
        <fullName evidence="9">CDGSH iron-sulfur domain-containing protein 2 homologue</fullName>
    </recommendedName>
</protein>
<dbReference type="KEGG" id="aqu:100631667"/>
<dbReference type="InterPro" id="IPR045131">
    <property type="entry name" value="CISD1/2"/>
</dbReference>
<dbReference type="PANTHER" id="PTHR13680">
    <property type="entry name" value="CDGSH IRON-SULFUR DOMAIN-CONTAINING PROTEIN 1"/>
    <property type="match status" value="1"/>
</dbReference>
<comment type="similarity">
    <text evidence="9">Belongs to the CISD protein family. CISD2 subfamily.</text>
</comment>
<dbReference type="InParanoid" id="A0A1X7U3G8"/>
<keyword evidence="5 9" id="KW-1133">Transmembrane helix</keyword>
<evidence type="ECO:0000256" key="3">
    <source>
        <dbReference type="ARBA" id="ARBA00022714"/>
    </source>
</evidence>
<evidence type="ECO:0000313" key="12">
    <source>
        <dbReference type="EnsemblMetazoa" id="Aqu2.1.22427_001"/>
    </source>
</evidence>
<dbReference type="GO" id="GO:0005789">
    <property type="term" value="C:endoplasmic reticulum membrane"/>
    <property type="evidence" value="ECO:0007669"/>
    <property type="project" value="UniProtKB-SubCell"/>
</dbReference>
<dbReference type="OMA" id="QIRKHEP"/>
<reference evidence="13" key="1">
    <citation type="journal article" date="2010" name="Nature">
        <title>The Amphimedon queenslandica genome and the evolution of animal complexity.</title>
        <authorList>
            <person name="Srivastava M."/>
            <person name="Simakov O."/>
            <person name="Chapman J."/>
            <person name="Fahey B."/>
            <person name="Gauthier M.E."/>
            <person name="Mitros T."/>
            <person name="Richards G.S."/>
            <person name="Conaco C."/>
            <person name="Dacre M."/>
            <person name="Hellsten U."/>
            <person name="Larroux C."/>
            <person name="Putnam N.H."/>
            <person name="Stanke M."/>
            <person name="Adamska M."/>
            <person name="Darling A."/>
            <person name="Degnan S.M."/>
            <person name="Oakley T.H."/>
            <person name="Plachetzki D.C."/>
            <person name="Zhai Y."/>
            <person name="Adamski M."/>
            <person name="Calcino A."/>
            <person name="Cummins S.F."/>
            <person name="Goodstein D.M."/>
            <person name="Harris C."/>
            <person name="Jackson D.J."/>
            <person name="Leys S.P."/>
            <person name="Shu S."/>
            <person name="Woodcroft B.J."/>
            <person name="Vervoort M."/>
            <person name="Kosik K.S."/>
            <person name="Manning G."/>
            <person name="Degnan B.M."/>
            <person name="Rokhsar D.S."/>
        </authorList>
    </citation>
    <scope>NUCLEOTIDE SEQUENCE [LARGE SCALE GENOMIC DNA]</scope>
</reference>
<dbReference type="EnsemblMetazoa" id="Aqu2.1.22427_001">
    <property type="protein sequence ID" value="Aqu2.1.22427_001"/>
    <property type="gene ID" value="Aqu2.1.22427"/>
</dbReference>
<name>A0A1X7U3G8_AMPQE</name>
<gene>
    <name evidence="12" type="primary">100631667</name>
</gene>
<dbReference type="eggNOG" id="KOG3461">
    <property type="taxonomic scope" value="Eukaryota"/>
</dbReference>
<feature type="domain" description="Iron-binding zinc finger CDGSH type" evidence="11">
    <location>
        <begin position="81"/>
        <end position="119"/>
    </location>
</feature>
<reference evidence="12" key="2">
    <citation type="submission" date="2017-05" db="UniProtKB">
        <authorList>
            <consortium name="EnsemblMetazoa"/>
        </authorList>
    </citation>
    <scope>IDENTIFICATION</scope>
</reference>
<dbReference type="OrthoDB" id="449252at2759"/>
<keyword evidence="6 9" id="KW-0408">Iron</keyword>
<evidence type="ECO:0000256" key="8">
    <source>
        <dbReference type="ARBA" id="ARBA00023136"/>
    </source>
</evidence>